<dbReference type="PANTHER" id="PTHR37984:SF5">
    <property type="entry name" value="PROTEIN NYNRIN-LIKE"/>
    <property type="match status" value="1"/>
</dbReference>
<dbReference type="GO" id="GO:0008233">
    <property type="term" value="F:peptidase activity"/>
    <property type="evidence" value="ECO:0007669"/>
    <property type="project" value="UniProtKB-KW"/>
</dbReference>
<dbReference type="GO" id="GO:0003964">
    <property type="term" value="F:RNA-directed DNA polymerase activity"/>
    <property type="evidence" value="ECO:0007669"/>
    <property type="project" value="UniProtKB-KW"/>
</dbReference>
<evidence type="ECO:0000256" key="1">
    <source>
        <dbReference type="ARBA" id="ARBA00022670"/>
    </source>
</evidence>
<dbReference type="Gene3D" id="2.40.70.10">
    <property type="entry name" value="Acid Proteases"/>
    <property type="match status" value="1"/>
</dbReference>
<comment type="caution">
    <text evidence="11">The sequence shown here is derived from an EMBL/GenBank/DDBJ whole genome shotgun (WGS) entry which is preliminary data.</text>
</comment>
<keyword evidence="1" id="KW-0645">Protease</keyword>
<dbReference type="CDD" id="cd00303">
    <property type="entry name" value="retropepsin_like"/>
    <property type="match status" value="1"/>
</dbReference>
<dbReference type="PROSITE" id="PS50878">
    <property type="entry name" value="RT_POL"/>
    <property type="match status" value="1"/>
</dbReference>
<dbReference type="SUPFAM" id="SSF56672">
    <property type="entry name" value="DNA/RNA polymerases"/>
    <property type="match status" value="1"/>
</dbReference>
<evidence type="ECO:0000313" key="11">
    <source>
        <dbReference type="EMBL" id="GBG73294.1"/>
    </source>
</evidence>
<feature type="compositionally biased region" description="Basic and acidic residues" evidence="9">
    <location>
        <begin position="228"/>
        <end position="271"/>
    </location>
</feature>
<feature type="domain" description="Reverse transcriptase" evidence="10">
    <location>
        <begin position="738"/>
        <end position="917"/>
    </location>
</feature>
<sequence length="1253" mass="143482">MARGKLSEVQRCTIFFSRLPRGKQKAVLRETPHDKLEFSALLKLTMKAEADDYKDLLWRGMQRRDFSLYREYGIDRCPDFNDQPWAERRYLMDRDRPQRSRDSETVIDEMREMMKGMARQMANFKTKVGAITYRDKPGSPYSLRWDRRNIDPWRSVEDRNPRTLADYRARERDHDTWRRRDDDIDRDRRRDGYRGVDSFSQGGRVEPYPHSPRYGGSTDGYRPNNFNSRDREDSHGRWESDRDRRDGYRGGTERTEKGRSRREEPRRRYERGGYPTSPGYPKSPNYLKSPGPSNQDARRSAFTGTEEQPPTPRNSCIYCRADDHVKRDCPDLMRAIDEGLVVLDDRKYVKWADNLGEVSMFPSMQENVEARRVQPSKGKGVTRSQSVRLSLTSDEEAPMTTIRVAATKSARASSSKKADTDYVMTEKDGQRIEGKEVILSPRNRGARKFTTKSTLDDIDTIELLRRALRQPMQCTILEYLAASRPARDELQMITRKTRIPLGDEIQMASKQEVLPSVAVSGVIAKAERATTMFLDGMEGVPPDKFYILGSGTIQTILNDEVVLHAVIGNGSEAVIIDEELAVRLGLDLDRSYQFEIETADGRKQKFAGVCHKAAIEVEGLRVLMPVFAVRDCSSELLLGRTWLSHVHAVTIERPDGSQMLSIKRPDGGRIMMETVQPRDPRKRAVLAAGGRKPVTLASCSLSFREKKYGPLLTEEVEVEDLGERIHVGGNSYPKAEDEEFRGMVSVCSPYGAPVLFVRKKNKDLRLCIDYRKLNAQTIKNTGPLPRIDDLLERLGGATYFSKLDLKSGYHQIEIQPQDRYKTAFKTRYGHFEWVVMPFGLTNAPGTFQAAMTTKFRDLLDRSVLIYLDDILVYSRKLDEHIVHLRAVLDRLRLAKYKANRDKCEFAKQELEYLGHYVTPKGIRPLVDKIQAIVDWPEPRCTTDVHSFMGLAGYYQRFVESYSKVAAPLSRLQSPKTDGQTERAHQTAQMMLRTLIRPDQKDWVDRLPDIEFANNTSVHPAICVTPFELHHGGEKARIFADFLLPRAADIGVPCSPASVRKYRDLLIKARANMQKAQIRMQQQANRRRLPCPFREGDLVWVLSEEFALEQDVSRKLLPKWFGPWKITSAVGDNPADPSFTIAIPPHLTVHPVFHASKLAIYTPPFADEFSGRRSQDPPSMDGHQEVDRVITLRKYGNKPMQFKVTFKQCAPDDTRWISRADLQTSAPLIFANYEKRRLGKEAARPARPTPVSDR</sequence>
<gene>
    <name evidence="11" type="ORF">CBR_g13013</name>
</gene>
<evidence type="ECO:0000256" key="9">
    <source>
        <dbReference type="SAM" id="MobiDB-lite"/>
    </source>
</evidence>
<dbReference type="EMBL" id="BFEA01000180">
    <property type="protein sequence ID" value="GBG73294.1"/>
    <property type="molecule type" value="Genomic_DNA"/>
</dbReference>
<dbReference type="InterPro" id="IPR056924">
    <property type="entry name" value="SH3_Tf2-1"/>
</dbReference>
<keyword evidence="6" id="KW-0378">Hydrolase</keyword>
<evidence type="ECO:0000256" key="5">
    <source>
        <dbReference type="ARBA" id="ARBA00022759"/>
    </source>
</evidence>
<keyword evidence="3" id="KW-0548">Nucleotidyltransferase</keyword>
<dbReference type="FunFam" id="3.10.10.10:FF:000007">
    <property type="entry name" value="Retrovirus-related Pol polyprotein from transposon 17.6-like Protein"/>
    <property type="match status" value="1"/>
</dbReference>
<dbReference type="GO" id="GO:0004519">
    <property type="term" value="F:endonuclease activity"/>
    <property type="evidence" value="ECO:0007669"/>
    <property type="project" value="UniProtKB-KW"/>
</dbReference>
<dbReference type="OrthoDB" id="3863715at2759"/>
<dbReference type="CDD" id="cd01647">
    <property type="entry name" value="RT_LTR"/>
    <property type="match status" value="1"/>
</dbReference>
<dbReference type="PANTHER" id="PTHR37984">
    <property type="entry name" value="PROTEIN CBG26694"/>
    <property type="match status" value="1"/>
</dbReference>
<dbReference type="InterPro" id="IPR043128">
    <property type="entry name" value="Rev_trsase/Diguanyl_cyclase"/>
</dbReference>
<evidence type="ECO:0000256" key="8">
    <source>
        <dbReference type="SAM" id="Coils"/>
    </source>
</evidence>
<dbReference type="Gramene" id="GBG73294">
    <property type="protein sequence ID" value="GBG73294"/>
    <property type="gene ID" value="CBR_g13013"/>
</dbReference>
<dbReference type="AlphaFoldDB" id="A0A388KTA5"/>
<dbReference type="InterPro" id="IPR016197">
    <property type="entry name" value="Chromo-like_dom_sf"/>
</dbReference>
<dbReference type="Pfam" id="PF13975">
    <property type="entry name" value="gag-asp_proteas"/>
    <property type="match status" value="1"/>
</dbReference>
<dbReference type="InterPro" id="IPR021109">
    <property type="entry name" value="Peptidase_aspartic_dom_sf"/>
</dbReference>
<keyword evidence="8" id="KW-0175">Coiled coil</keyword>
<reference evidence="11 12" key="1">
    <citation type="journal article" date="2018" name="Cell">
        <title>The Chara Genome: Secondary Complexity and Implications for Plant Terrestrialization.</title>
        <authorList>
            <person name="Nishiyama T."/>
            <person name="Sakayama H."/>
            <person name="Vries J.D."/>
            <person name="Buschmann H."/>
            <person name="Saint-Marcoux D."/>
            <person name="Ullrich K.K."/>
            <person name="Haas F.B."/>
            <person name="Vanderstraeten L."/>
            <person name="Becker D."/>
            <person name="Lang D."/>
            <person name="Vosolsobe S."/>
            <person name="Rombauts S."/>
            <person name="Wilhelmsson P.K.I."/>
            <person name="Janitza P."/>
            <person name="Kern R."/>
            <person name="Heyl A."/>
            <person name="Rumpler F."/>
            <person name="Villalobos L.I.A.C."/>
            <person name="Clay J.M."/>
            <person name="Skokan R."/>
            <person name="Toyoda A."/>
            <person name="Suzuki Y."/>
            <person name="Kagoshima H."/>
            <person name="Schijlen E."/>
            <person name="Tajeshwar N."/>
            <person name="Catarino B."/>
            <person name="Hetherington A.J."/>
            <person name="Saltykova A."/>
            <person name="Bonnot C."/>
            <person name="Breuninger H."/>
            <person name="Symeonidi A."/>
            <person name="Radhakrishnan G.V."/>
            <person name="Van Nieuwerburgh F."/>
            <person name="Deforce D."/>
            <person name="Chang C."/>
            <person name="Karol K.G."/>
            <person name="Hedrich R."/>
            <person name="Ulvskov P."/>
            <person name="Glockner G."/>
            <person name="Delwiche C.F."/>
            <person name="Petrasek J."/>
            <person name="Van de Peer Y."/>
            <person name="Friml J."/>
            <person name="Beilby M."/>
            <person name="Dolan L."/>
            <person name="Kohara Y."/>
            <person name="Sugano S."/>
            <person name="Fujiyama A."/>
            <person name="Delaux P.-M."/>
            <person name="Quint M."/>
            <person name="TheiBen G."/>
            <person name="Hagemann M."/>
            <person name="Harholt J."/>
            <person name="Dunand C."/>
            <person name="Zachgo S."/>
            <person name="Langdale J."/>
            <person name="Maumus F."/>
            <person name="Straeten D.V.D."/>
            <person name="Gould S.B."/>
            <person name="Rensing S.A."/>
        </authorList>
    </citation>
    <scope>NUCLEOTIDE SEQUENCE [LARGE SCALE GENOMIC DNA]</scope>
    <source>
        <strain evidence="11 12">S276</strain>
    </source>
</reference>
<accession>A0A388KTA5</accession>
<dbReference type="Gene3D" id="3.10.10.10">
    <property type="entry name" value="HIV Type 1 Reverse Transcriptase, subunit A, domain 1"/>
    <property type="match status" value="1"/>
</dbReference>
<evidence type="ECO:0000313" key="12">
    <source>
        <dbReference type="Proteomes" id="UP000265515"/>
    </source>
</evidence>
<dbReference type="InterPro" id="IPR000477">
    <property type="entry name" value="RT_dom"/>
</dbReference>
<dbReference type="InterPro" id="IPR050951">
    <property type="entry name" value="Retrovirus_Pol_polyprotein"/>
</dbReference>
<dbReference type="SUPFAM" id="SSF54160">
    <property type="entry name" value="Chromo domain-like"/>
    <property type="match status" value="1"/>
</dbReference>
<evidence type="ECO:0000256" key="3">
    <source>
        <dbReference type="ARBA" id="ARBA00022695"/>
    </source>
</evidence>
<protein>
    <recommendedName>
        <fullName evidence="10">Reverse transcriptase domain-containing protein</fullName>
    </recommendedName>
</protein>
<keyword evidence="5" id="KW-0255">Endonuclease</keyword>
<keyword evidence="12" id="KW-1185">Reference proteome</keyword>
<dbReference type="Pfam" id="PF24626">
    <property type="entry name" value="SH3_Tf2-1"/>
    <property type="match status" value="1"/>
</dbReference>
<dbReference type="Gene3D" id="3.30.70.270">
    <property type="match status" value="2"/>
</dbReference>
<dbReference type="InterPro" id="IPR043502">
    <property type="entry name" value="DNA/RNA_pol_sf"/>
</dbReference>
<proteinExistence type="predicted"/>
<feature type="coiled-coil region" evidence="8">
    <location>
        <begin position="1058"/>
        <end position="1085"/>
    </location>
</feature>
<organism evidence="11 12">
    <name type="scientific">Chara braunii</name>
    <name type="common">Braun's stonewort</name>
    <dbReference type="NCBI Taxonomy" id="69332"/>
    <lineage>
        <taxon>Eukaryota</taxon>
        <taxon>Viridiplantae</taxon>
        <taxon>Streptophyta</taxon>
        <taxon>Charophyceae</taxon>
        <taxon>Charales</taxon>
        <taxon>Characeae</taxon>
        <taxon>Chara</taxon>
    </lineage>
</organism>
<keyword evidence="4" id="KW-0540">Nuclease</keyword>
<evidence type="ECO:0000256" key="2">
    <source>
        <dbReference type="ARBA" id="ARBA00022679"/>
    </source>
</evidence>
<evidence type="ECO:0000256" key="4">
    <source>
        <dbReference type="ARBA" id="ARBA00022722"/>
    </source>
</evidence>
<evidence type="ECO:0000256" key="6">
    <source>
        <dbReference type="ARBA" id="ARBA00022801"/>
    </source>
</evidence>
<keyword evidence="7" id="KW-0695">RNA-directed DNA polymerase</keyword>
<dbReference type="GO" id="GO:0006508">
    <property type="term" value="P:proteolysis"/>
    <property type="evidence" value="ECO:0007669"/>
    <property type="project" value="UniProtKB-KW"/>
</dbReference>
<evidence type="ECO:0000256" key="7">
    <source>
        <dbReference type="ARBA" id="ARBA00022918"/>
    </source>
</evidence>
<dbReference type="Proteomes" id="UP000265515">
    <property type="component" value="Unassembled WGS sequence"/>
</dbReference>
<feature type="region of interest" description="Disordered" evidence="9">
    <location>
        <begin position="187"/>
        <end position="315"/>
    </location>
</feature>
<dbReference type="Pfam" id="PF00078">
    <property type="entry name" value="RVT_1"/>
    <property type="match status" value="1"/>
</dbReference>
<evidence type="ECO:0000259" key="10">
    <source>
        <dbReference type="PROSITE" id="PS50878"/>
    </source>
</evidence>
<keyword evidence="2" id="KW-0808">Transferase</keyword>
<name>A0A388KTA5_CHABU</name>